<reference evidence="1" key="1">
    <citation type="submission" date="2023-05" db="EMBL/GenBank/DDBJ databases">
        <authorList>
            <consortium name="ELIXIR-Norway"/>
        </authorList>
    </citation>
    <scope>NUCLEOTIDE SEQUENCE</scope>
</reference>
<proteinExistence type="predicted"/>
<dbReference type="EMBL" id="OX596087">
    <property type="protein sequence ID" value="CAN0436696.1"/>
    <property type="molecule type" value="Genomic_DNA"/>
</dbReference>
<gene>
    <name evidence="1" type="ORF">MRATA1EN22A_LOCUS18936</name>
</gene>
<reference evidence="1" key="2">
    <citation type="submission" date="2025-03" db="EMBL/GenBank/DDBJ databases">
        <authorList>
            <consortium name="ELIXIR-Norway"/>
            <consortium name="Elixir Norway"/>
        </authorList>
    </citation>
    <scope>NUCLEOTIDE SEQUENCE</scope>
</reference>
<protein>
    <submittedName>
        <fullName evidence="1">Uncharacterized protein</fullName>
    </submittedName>
</protein>
<name>A0AC59ZIY5_RANTA</name>
<evidence type="ECO:0000313" key="2">
    <source>
        <dbReference type="Proteomes" id="UP001162501"/>
    </source>
</evidence>
<evidence type="ECO:0000313" key="1">
    <source>
        <dbReference type="EMBL" id="CAN0436696.1"/>
    </source>
</evidence>
<organism evidence="1 2">
    <name type="scientific">Rangifer tarandus platyrhynchus</name>
    <name type="common">Svalbard reindeer</name>
    <dbReference type="NCBI Taxonomy" id="3082113"/>
    <lineage>
        <taxon>Eukaryota</taxon>
        <taxon>Metazoa</taxon>
        <taxon>Chordata</taxon>
        <taxon>Craniata</taxon>
        <taxon>Vertebrata</taxon>
        <taxon>Euteleostomi</taxon>
        <taxon>Mammalia</taxon>
        <taxon>Eutheria</taxon>
        <taxon>Laurasiatheria</taxon>
        <taxon>Artiodactyla</taxon>
        <taxon>Ruminantia</taxon>
        <taxon>Pecora</taxon>
        <taxon>Cervidae</taxon>
        <taxon>Odocoileinae</taxon>
        <taxon>Rangifer</taxon>
    </lineage>
</organism>
<accession>A0AC59ZIY5</accession>
<sequence length="270" mass="30123">MASGGRHAPQNSASEVRSSRRPGKSSDESLGEMAHRCPFPTRPWNVSLPAAIRKSFSEACLRDALRLPAPSWTRSVRAGMRARPAAGPDPAAAGGLPSAPSTQPPVPSPPRLMQKTWGDFPDQRWLLAYLTQAQGREARLWRGGQLQQAEICEAVREVVLWLLRVENIFDFSQNTFSLALTIFSRLLVSVKIKKRLLHCVTITSLRLATKANEEEELIPHVKDFIKHYGSGYSPNELLRMELAILDKLHWDLYIGTPLDFLSTLENDGHP</sequence>
<dbReference type="Proteomes" id="UP001162501">
    <property type="component" value="Chromosome 3"/>
</dbReference>